<feature type="domain" description="DSBA-like thioredoxin" evidence="1">
    <location>
        <begin position="27"/>
        <end position="223"/>
    </location>
</feature>
<name>C1EIG4_MICCC</name>
<dbReference type="PANTHER" id="PTHR13887:SF41">
    <property type="entry name" value="THIOREDOXIN SUPERFAMILY PROTEIN"/>
    <property type="match status" value="1"/>
</dbReference>
<dbReference type="OrthoDB" id="505338at2759"/>
<proteinExistence type="predicted"/>
<keyword evidence="3" id="KW-1185">Reference proteome</keyword>
<dbReference type="KEGG" id="mis:MICPUN_113700"/>
<dbReference type="InParanoid" id="C1EIG4"/>
<evidence type="ECO:0000259" key="1">
    <source>
        <dbReference type="Pfam" id="PF01323"/>
    </source>
</evidence>
<dbReference type="PANTHER" id="PTHR13887">
    <property type="entry name" value="GLUTATHIONE S-TRANSFERASE KAPPA"/>
    <property type="match status" value="1"/>
</dbReference>
<dbReference type="AlphaFoldDB" id="C1EIG4"/>
<dbReference type="EMBL" id="CP001333">
    <property type="protein sequence ID" value="ACO67856.1"/>
    <property type="molecule type" value="Genomic_DNA"/>
</dbReference>
<dbReference type="SUPFAM" id="SSF52833">
    <property type="entry name" value="Thioredoxin-like"/>
    <property type="match status" value="1"/>
</dbReference>
<evidence type="ECO:0000313" key="3">
    <source>
        <dbReference type="Proteomes" id="UP000002009"/>
    </source>
</evidence>
<dbReference type="OMA" id="QKYAISG"/>
<accession>C1EIG4</accession>
<gene>
    <name evidence="2" type="ORF">MICPUN_113700</name>
</gene>
<dbReference type="InterPro" id="IPR036249">
    <property type="entry name" value="Thioredoxin-like_sf"/>
</dbReference>
<dbReference type="eggNOG" id="ENOG502QTH7">
    <property type="taxonomic scope" value="Eukaryota"/>
</dbReference>
<organism evidence="2 3">
    <name type="scientific">Micromonas commoda (strain RCC299 / NOUM17 / CCMP2709)</name>
    <name type="common">Picoplanktonic green alga</name>
    <dbReference type="NCBI Taxonomy" id="296587"/>
    <lineage>
        <taxon>Eukaryota</taxon>
        <taxon>Viridiplantae</taxon>
        <taxon>Chlorophyta</taxon>
        <taxon>Mamiellophyceae</taxon>
        <taxon>Mamiellales</taxon>
        <taxon>Mamiellaceae</taxon>
        <taxon>Micromonas</taxon>
    </lineage>
</organism>
<evidence type="ECO:0000313" key="2">
    <source>
        <dbReference type="EMBL" id="ACO67856.1"/>
    </source>
</evidence>
<dbReference type="STRING" id="296587.C1EIG4"/>
<dbReference type="RefSeq" id="XP_002506598.1">
    <property type="nucleotide sequence ID" value="XM_002506552.1"/>
</dbReference>
<dbReference type="Pfam" id="PF01323">
    <property type="entry name" value="DSBA"/>
    <property type="match status" value="1"/>
</dbReference>
<dbReference type="GeneID" id="8249350"/>
<protein>
    <submittedName>
        <fullName evidence="2">DSBA oxidoreductase</fullName>
    </submittedName>
</protein>
<dbReference type="Proteomes" id="UP000002009">
    <property type="component" value="Chromosome 15"/>
</dbReference>
<dbReference type="Gene3D" id="3.40.30.10">
    <property type="entry name" value="Glutaredoxin"/>
    <property type="match status" value="1"/>
</dbReference>
<dbReference type="InterPro" id="IPR001853">
    <property type="entry name" value="DSBA-like_thioredoxin_dom"/>
</dbReference>
<dbReference type="CDD" id="cd03024">
    <property type="entry name" value="DsbA_FrnE"/>
    <property type="match status" value="1"/>
</dbReference>
<dbReference type="GO" id="GO:0016491">
    <property type="term" value="F:oxidoreductase activity"/>
    <property type="evidence" value="ECO:0007669"/>
    <property type="project" value="InterPro"/>
</dbReference>
<reference evidence="2 3" key="1">
    <citation type="journal article" date="2009" name="Science">
        <title>Green evolution and dynamic adaptations revealed by genomes of the marine picoeukaryotes Micromonas.</title>
        <authorList>
            <person name="Worden A.Z."/>
            <person name="Lee J.H."/>
            <person name="Mock T."/>
            <person name="Rouze P."/>
            <person name="Simmons M.P."/>
            <person name="Aerts A.L."/>
            <person name="Allen A.E."/>
            <person name="Cuvelier M.L."/>
            <person name="Derelle E."/>
            <person name="Everett M.V."/>
            <person name="Foulon E."/>
            <person name="Grimwood J."/>
            <person name="Gundlach H."/>
            <person name="Henrissat B."/>
            <person name="Napoli C."/>
            <person name="McDonald S.M."/>
            <person name="Parker M.S."/>
            <person name="Rombauts S."/>
            <person name="Salamov A."/>
            <person name="Von Dassow P."/>
            <person name="Badger J.H."/>
            <person name="Coutinho P.M."/>
            <person name="Demir E."/>
            <person name="Dubchak I."/>
            <person name="Gentemann C."/>
            <person name="Eikrem W."/>
            <person name="Gready J.E."/>
            <person name="John U."/>
            <person name="Lanier W."/>
            <person name="Lindquist E.A."/>
            <person name="Lucas S."/>
            <person name="Mayer K.F."/>
            <person name="Moreau H."/>
            <person name="Not F."/>
            <person name="Otillar R."/>
            <person name="Panaud O."/>
            <person name="Pangilinan J."/>
            <person name="Paulsen I."/>
            <person name="Piegu B."/>
            <person name="Poliakov A."/>
            <person name="Robbens S."/>
            <person name="Schmutz J."/>
            <person name="Toulza E."/>
            <person name="Wyss T."/>
            <person name="Zelensky A."/>
            <person name="Zhou K."/>
            <person name="Armbrust E.V."/>
            <person name="Bhattacharya D."/>
            <person name="Goodenough U.W."/>
            <person name="Van de Peer Y."/>
            <person name="Grigoriev I.V."/>
        </authorList>
    </citation>
    <scope>NUCLEOTIDE SEQUENCE [LARGE SCALE GENOMIC DNA]</scope>
    <source>
        <strain evidence="3">RCC299 / NOUM17</strain>
    </source>
</reference>
<sequence>MAVKTISIDVVSDIKNLERALAAAKPRLVSKDTTFTTTWRPFFLMPPEMWRRGVASGEFPPDAETVGINKLDYYHSKFGGPARVAPMVERLAGIMRSLDVEYNMDGNTGPTLDGHRIAAYAERAEGLDKQNAFMEEIFKSYFTMAQAPCDPTVLRDAARRAGLDMDEVDKVLATPTAELGEVDEQLQRFARGVSGVPYFILSDGKRRIRMSGAQPPEQFLDALEQLGAIEDA</sequence>